<dbReference type="PANTHER" id="PTHR13145:SF0">
    <property type="entry name" value="E3 UBIQUITIN-PROTEIN LIGASE MARCHF6"/>
    <property type="match status" value="1"/>
</dbReference>
<dbReference type="EMBL" id="UZAK01009974">
    <property type="protein sequence ID" value="VDO97725.1"/>
    <property type="molecule type" value="Genomic_DNA"/>
</dbReference>
<keyword evidence="9 11" id="KW-0472">Membrane</keyword>
<reference evidence="12 13" key="2">
    <citation type="submission" date="2018-11" db="EMBL/GenBank/DDBJ databases">
        <authorList>
            <consortium name="Pathogen Informatics"/>
        </authorList>
    </citation>
    <scope>NUCLEOTIDE SEQUENCE [LARGE SCALE GENOMIC DNA]</scope>
    <source>
        <strain evidence="12">Dakar</strain>
        <strain evidence="13">Dakar, Senegal</strain>
    </source>
</reference>
<evidence type="ECO:0000256" key="2">
    <source>
        <dbReference type="ARBA" id="ARBA00004141"/>
    </source>
</evidence>
<dbReference type="Proteomes" id="UP000279833">
    <property type="component" value="Unassembled WGS sequence"/>
</dbReference>
<evidence type="ECO:0000256" key="9">
    <source>
        <dbReference type="ARBA" id="ARBA00023136"/>
    </source>
</evidence>
<evidence type="ECO:0000256" key="11">
    <source>
        <dbReference type="SAM" id="Phobius"/>
    </source>
</evidence>
<protein>
    <recommendedName>
        <fullName evidence="4">RING-type E3 ubiquitin transferase</fullName>
        <ecNumber evidence="4">2.3.2.27</ecNumber>
    </recommendedName>
</protein>
<keyword evidence="6 11" id="KW-0812">Transmembrane</keyword>
<evidence type="ECO:0000256" key="8">
    <source>
        <dbReference type="ARBA" id="ARBA00022989"/>
    </source>
</evidence>
<evidence type="ECO:0000256" key="3">
    <source>
        <dbReference type="ARBA" id="ARBA00004906"/>
    </source>
</evidence>
<feature type="transmembrane region" description="Helical" evidence="11">
    <location>
        <begin position="88"/>
        <end position="112"/>
    </location>
</feature>
<evidence type="ECO:0000313" key="14">
    <source>
        <dbReference type="WBParaSite" id="SCUD_0000570101-mRNA-1"/>
    </source>
</evidence>
<keyword evidence="7" id="KW-0833">Ubl conjugation pathway</keyword>
<name>A0A183JSL1_9TREM</name>
<feature type="compositionally biased region" description="Polar residues" evidence="10">
    <location>
        <begin position="1"/>
        <end position="12"/>
    </location>
</feature>
<evidence type="ECO:0000256" key="4">
    <source>
        <dbReference type="ARBA" id="ARBA00012483"/>
    </source>
</evidence>
<dbReference type="GO" id="GO:0036503">
    <property type="term" value="P:ERAD pathway"/>
    <property type="evidence" value="ECO:0007669"/>
    <property type="project" value="TreeGrafter"/>
</dbReference>
<feature type="compositionally biased region" description="Polar residues" evidence="10">
    <location>
        <begin position="25"/>
        <end position="41"/>
    </location>
</feature>
<gene>
    <name evidence="12" type="ORF">SCUD_LOCUS5701</name>
</gene>
<keyword evidence="5" id="KW-0808">Transferase</keyword>
<comment type="subcellular location">
    <subcellularLocation>
        <location evidence="2">Membrane</location>
        <topology evidence="2">Multi-pass membrane protein</topology>
    </subcellularLocation>
</comment>
<evidence type="ECO:0000313" key="13">
    <source>
        <dbReference type="Proteomes" id="UP000279833"/>
    </source>
</evidence>
<evidence type="ECO:0000256" key="10">
    <source>
        <dbReference type="SAM" id="MobiDB-lite"/>
    </source>
</evidence>
<evidence type="ECO:0000256" key="6">
    <source>
        <dbReference type="ARBA" id="ARBA00022692"/>
    </source>
</evidence>
<dbReference type="AlphaFoldDB" id="A0A183JSL1"/>
<proteinExistence type="predicted"/>
<dbReference type="WBParaSite" id="SCUD_0000570101-mRNA-1">
    <property type="protein sequence ID" value="SCUD_0000570101-mRNA-1"/>
    <property type="gene ID" value="SCUD_0000570101"/>
</dbReference>
<comment type="catalytic activity">
    <reaction evidence="1">
        <text>S-ubiquitinyl-[E2 ubiquitin-conjugating enzyme]-L-cysteine + [acceptor protein]-L-lysine = [E2 ubiquitin-conjugating enzyme]-L-cysteine + N(6)-ubiquitinyl-[acceptor protein]-L-lysine.</text>
        <dbReference type="EC" id="2.3.2.27"/>
    </reaction>
</comment>
<dbReference type="PANTHER" id="PTHR13145">
    <property type="entry name" value="SSM4 PROTEIN"/>
    <property type="match status" value="1"/>
</dbReference>
<evidence type="ECO:0000256" key="5">
    <source>
        <dbReference type="ARBA" id="ARBA00022679"/>
    </source>
</evidence>
<evidence type="ECO:0000313" key="12">
    <source>
        <dbReference type="EMBL" id="VDO97725.1"/>
    </source>
</evidence>
<comment type="pathway">
    <text evidence="3">Protein modification; protein ubiquitination.</text>
</comment>
<sequence length="179" mass="19520">MSVESSQRTLTNEPDDISTDLYAPNLSSPSSSYGQITSTNNRFREQSQPENNEQDNVNHANADYDNDDDTDFTRYVPYKRGNFFKLRITGLILILITSLISLSLTVLIVPVGIGRLLLLNLSGSGSTSKHDAIALVGGFTVLGIILRLAPWNVALPLPSLTFTSASDPPCLQILFISTC</sequence>
<organism evidence="14">
    <name type="scientific">Schistosoma curassoni</name>
    <dbReference type="NCBI Taxonomy" id="6186"/>
    <lineage>
        <taxon>Eukaryota</taxon>
        <taxon>Metazoa</taxon>
        <taxon>Spiralia</taxon>
        <taxon>Lophotrochozoa</taxon>
        <taxon>Platyhelminthes</taxon>
        <taxon>Trematoda</taxon>
        <taxon>Digenea</taxon>
        <taxon>Strigeidida</taxon>
        <taxon>Schistosomatoidea</taxon>
        <taxon>Schistosomatidae</taxon>
        <taxon>Schistosoma</taxon>
    </lineage>
</organism>
<evidence type="ECO:0000256" key="7">
    <source>
        <dbReference type="ARBA" id="ARBA00022786"/>
    </source>
</evidence>
<keyword evidence="8 11" id="KW-1133">Transmembrane helix</keyword>
<accession>A0A183JSL1</accession>
<dbReference type="STRING" id="6186.A0A183JSL1"/>
<dbReference type="EC" id="2.3.2.27" evidence="4"/>
<evidence type="ECO:0000256" key="1">
    <source>
        <dbReference type="ARBA" id="ARBA00000900"/>
    </source>
</evidence>
<dbReference type="GO" id="GO:0061630">
    <property type="term" value="F:ubiquitin protein ligase activity"/>
    <property type="evidence" value="ECO:0007669"/>
    <property type="project" value="UniProtKB-EC"/>
</dbReference>
<feature type="transmembrane region" description="Helical" evidence="11">
    <location>
        <begin position="132"/>
        <end position="149"/>
    </location>
</feature>
<reference evidence="14" key="1">
    <citation type="submission" date="2016-06" db="UniProtKB">
        <authorList>
            <consortium name="WormBaseParasite"/>
        </authorList>
    </citation>
    <scope>IDENTIFICATION</scope>
</reference>
<feature type="region of interest" description="Disordered" evidence="10">
    <location>
        <begin position="1"/>
        <end position="65"/>
    </location>
</feature>
<dbReference type="GO" id="GO:0005789">
    <property type="term" value="C:endoplasmic reticulum membrane"/>
    <property type="evidence" value="ECO:0007669"/>
    <property type="project" value="TreeGrafter"/>
</dbReference>
<keyword evidence="13" id="KW-1185">Reference proteome</keyword>